<evidence type="ECO:0000259" key="1">
    <source>
        <dbReference type="Pfam" id="PF13546"/>
    </source>
</evidence>
<dbReference type="InterPro" id="IPR038721">
    <property type="entry name" value="IS701-like_DDE_dom"/>
</dbReference>
<dbReference type="STRING" id="994573.T472_0217345"/>
<feature type="non-terminal residue" evidence="2">
    <location>
        <position position="197"/>
    </location>
</feature>
<evidence type="ECO:0000313" key="3">
    <source>
        <dbReference type="Proteomes" id="UP000017747"/>
    </source>
</evidence>
<reference evidence="2 3" key="1">
    <citation type="journal article" date="2014" name="Genome Announc.">
        <title>Genome Sequence of Youngiibacter fragilis, the Type Strain of the Genus Youngiibacter.</title>
        <authorList>
            <person name="Wawrik C.B."/>
            <person name="Callaghan A.V."/>
            <person name="Stamps B.W."/>
            <person name="Wawrik B."/>
        </authorList>
    </citation>
    <scope>NUCLEOTIDE SEQUENCE [LARGE SCALE GENOMIC DNA]</scope>
    <source>
        <strain evidence="2 3">232.1</strain>
    </source>
</reference>
<dbReference type="RefSeq" id="WP_023863732.1">
    <property type="nucleotide sequence ID" value="NZ_AXUN02000216.1"/>
</dbReference>
<dbReference type="EMBL" id="AXUN02000216">
    <property type="protein sequence ID" value="ETA79375.1"/>
    <property type="molecule type" value="Genomic_DNA"/>
</dbReference>
<name>V7HZG1_9CLOT</name>
<dbReference type="AlphaFoldDB" id="V7HZG1"/>
<dbReference type="Proteomes" id="UP000017747">
    <property type="component" value="Unassembled WGS sequence"/>
</dbReference>
<organism evidence="2 3">
    <name type="scientific">Youngiibacter fragilis 232.1</name>
    <dbReference type="NCBI Taxonomy" id="994573"/>
    <lineage>
        <taxon>Bacteria</taxon>
        <taxon>Bacillati</taxon>
        <taxon>Bacillota</taxon>
        <taxon>Clostridia</taxon>
        <taxon>Eubacteriales</taxon>
        <taxon>Clostridiaceae</taxon>
        <taxon>Youngiibacter</taxon>
    </lineage>
</organism>
<dbReference type="Pfam" id="PF13546">
    <property type="entry name" value="DDE_5"/>
    <property type="match status" value="1"/>
</dbReference>
<gene>
    <name evidence="2" type="ORF">T472_0217345</name>
</gene>
<accession>V7HZG1</accession>
<sequence>MGILLKSCNAYKSKGFKVTVIFEYLLSLIFSNRSMYMNILTKNYCPGFSKDTAYRFLNSASINWQKFTTILAEQVTNQSLIDLTDAARDNVFIIDDTLYERNRSKKVELLSKVYDHARNRYCKGFRLLTLGWSDGNTFVPVSGSLLASENKKHQYQESTPDLDKRSLAFKRRQQAQRKATEVMMELIDLALTSGLKA</sequence>
<dbReference type="eggNOG" id="COG3385">
    <property type="taxonomic scope" value="Bacteria"/>
</dbReference>
<comment type="caution">
    <text evidence="2">The sequence shown here is derived from an EMBL/GenBank/DDBJ whole genome shotgun (WGS) entry which is preliminary data.</text>
</comment>
<protein>
    <submittedName>
        <fullName evidence="2">Transposase IS4</fullName>
    </submittedName>
</protein>
<evidence type="ECO:0000313" key="2">
    <source>
        <dbReference type="EMBL" id="ETA79375.1"/>
    </source>
</evidence>
<keyword evidence="3" id="KW-1185">Reference proteome</keyword>
<dbReference type="SUPFAM" id="SSF53098">
    <property type="entry name" value="Ribonuclease H-like"/>
    <property type="match status" value="1"/>
</dbReference>
<dbReference type="InterPro" id="IPR012337">
    <property type="entry name" value="RNaseH-like_sf"/>
</dbReference>
<feature type="domain" description="Transposase IS701-like DDE" evidence="1">
    <location>
        <begin position="37"/>
        <end position="195"/>
    </location>
</feature>
<dbReference type="OrthoDB" id="29496at2"/>
<proteinExistence type="predicted"/>